<evidence type="ECO:0000313" key="2">
    <source>
        <dbReference type="Proteomes" id="UP001314263"/>
    </source>
</evidence>
<keyword evidence="2" id="KW-1185">Reference proteome</keyword>
<accession>A0AAV1IBE6</accession>
<dbReference type="AlphaFoldDB" id="A0AAV1IBE6"/>
<name>A0AAV1IBE6_9CHLO</name>
<proteinExistence type="predicted"/>
<gene>
    <name evidence="1" type="ORF">CVIRNUC_007872</name>
</gene>
<sequence>MRQLGTIHFLSLFRCSPFQVEHRHQCSGWRPQATYMESMRGIADISGPEHDQPASRGSCNVHLSWQQQRTGRKSMMTMSFSAQHWEGLLAILACSDSALRQVVQRWPGIAELTVGDVMHRLLCLKGLLPGCNVAIMVQLQPQLFLGKTTKQLQSQVGMAYDIISRELPCEYVDAMVQEKPNILFIDTGCLPQAVQHLKDMMAYPTDPTSLSNVLWAVKDGA</sequence>
<evidence type="ECO:0000313" key="1">
    <source>
        <dbReference type="EMBL" id="CAK0784668.1"/>
    </source>
</evidence>
<protein>
    <submittedName>
        <fullName evidence="1">Uncharacterized protein</fullName>
    </submittedName>
</protein>
<comment type="caution">
    <text evidence="1">The sequence shown here is derived from an EMBL/GenBank/DDBJ whole genome shotgun (WGS) entry which is preliminary data.</text>
</comment>
<dbReference type="Proteomes" id="UP001314263">
    <property type="component" value="Unassembled WGS sequence"/>
</dbReference>
<reference evidence="1 2" key="1">
    <citation type="submission" date="2023-10" db="EMBL/GenBank/DDBJ databases">
        <authorList>
            <person name="Maclean D."/>
            <person name="Macfadyen A."/>
        </authorList>
    </citation>
    <scope>NUCLEOTIDE SEQUENCE [LARGE SCALE GENOMIC DNA]</scope>
</reference>
<organism evidence="1 2">
    <name type="scientific">Coccomyxa viridis</name>
    <dbReference type="NCBI Taxonomy" id="1274662"/>
    <lineage>
        <taxon>Eukaryota</taxon>
        <taxon>Viridiplantae</taxon>
        <taxon>Chlorophyta</taxon>
        <taxon>core chlorophytes</taxon>
        <taxon>Trebouxiophyceae</taxon>
        <taxon>Trebouxiophyceae incertae sedis</taxon>
        <taxon>Coccomyxaceae</taxon>
        <taxon>Coccomyxa</taxon>
    </lineage>
</organism>
<dbReference type="EMBL" id="CAUYUE010000011">
    <property type="protein sequence ID" value="CAK0784668.1"/>
    <property type="molecule type" value="Genomic_DNA"/>
</dbReference>